<evidence type="ECO:0000256" key="18">
    <source>
        <dbReference type="ARBA" id="ARBA00032510"/>
    </source>
</evidence>
<comment type="pathway">
    <text evidence="4">Cofactor biosynthesis; tetrahydrofolylpolyglutamate biosynthesis.</text>
</comment>
<dbReference type="FunCoup" id="B8DZV7">
    <property type="interactions" value="380"/>
</dbReference>
<dbReference type="OrthoDB" id="9809356at2"/>
<comment type="cofactor">
    <cofactor evidence="1">
        <name>Mg(2+)</name>
        <dbReference type="ChEBI" id="CHEBI:18420"/>
    </cofactor>
</comment>
<evidence type="ECO:0000259" key="25">
    <source>
        <dbReference type="Pfam" id="PF08245"/>
    </source>
</evidence>
<comment type="catalytic activity">
    <reaction evidence="22">
        <text>7,8-dihydropteroate + L-glutamate + ATP = 7,8-dihydrofolate + ADP + phosphate + H(+)</text>
        <dbReference type="Rhea" id="RHEA:23584"/>
        <dbReference type="ChEBI" id="CHEBI:15378"/>
        <dbReference type="ChEBI" id="CHEBI:17839"/>
        <dbReference type="ChEBI" id="CHEBI:29985"/>
        <dbReference type="ChEBI" id="CHEBI:30616"/>
        <dbReference type="ChEBI" id="CHEBI:43474"/>
        <dbReference type="ChEBI" id="CHEBI:57451"/>
        <dbReference type="ChEBI" id="CHEBI:456216"/>
        <dbReference type="EC" id="6.3.2.12"/>
    </reaction>
</comment>
<evidence type="ECO:0000256" key="19">
    <source>
        <dbReference type="ARBA" id="ARBA00047493"/>
    </source>
</evidence>
<dbReference type="InterPro" id="IPR036565">
    <property type="entry name" value="Mur-like_cat_sf"/>
</dbReference>
<evidence type="ECO:0000256" key="17">
    <source>
        <dbReference type="ARBA" id="ARBA00030592"/>
    </source>
</evidence>
<dbReference type="PANTHER" id="PTHR11136:SF0">
    <property type="entry name" value="DIHYDROFOLATE SYNTHETASE-RELATED"/>
    <property type="match status" value="1"/>
</dbReference>
<evidence type="ECO:0000256" key="14">
    <source>
        <dbReference type="ARBA" id="ARBA00022842"/>
    </source>
</evidence>
<dbReference type="Proteomes" id="UP000007719">
    <property type="component" value="Chromosome"/>
</dbReference>
<dbReference type="GO" id="GO:0008841">
    <property type="term" value="F:dihydrofolate synthase activity"/>
    <property type="evidence" value="ECO:0000318"/>
    <property type="project" value="GO_Central"/>
</dbReference>
<evidence type="ECO:0000256" key="16">
    <source>
        <dbReference type="ARBA" id="ARBA00030048"/>
    </source>
</evidence>
<proteinExistence type="inferred from homology"/>
<comment type="subunit">
    <text evidence="6">Monomer.</text>
</comment>
<comment type="function">
    <text evidence="2">Functions in two distinct reactions of the de novo folate biosynthetic pathway. Catalyzes the addition of a glutamate residue to dihydropteroate (7,8-dihydropteroate or H2Pte) to form dihydrofolate (7,8-dihydrofolate monoglutamate or H2Pte-Glu). Also catalyzes successive additions of L-glutamate to tetrahydrofolate or 10-formyltetrahydrofolate or 5,10-methylenetetrahydrofolate, leading to folylpolyglutamate derivatives.</text>
</comment>
<dbReference type="FunFam" id="3.40.1190.10:FF:000004">
    <property type="entry name" value="Dihydrofolate synthase/folylpolyglutamate synthase"/>
    <property type="match status" value="1"/>
</dbReference>
<evidence type="ECO:0000256" key="20">
    <source>
        <dbReference type="ARBA" id="ARBA00047808"/>
    </source>
</evidence>
<dbReference type="eggNOG" id="COG0285">
    <property type="taxonomic scope" value="Bacteria"/>
</dbReference>
<dbReference type="Gene3D" id="3.40.1190.10">
    <property type="entry name" value="Mur-like, catalytic domain"/>
    <property type="match status" value="1"/>
</dbReference>
<dbReference type="EC" id="6.3.2.12" evidence="7"/>
<evidence type="ECO:0000256" key="22">
    <source>
        <dbReference type="ARBA" id="ARBA00049161"/>
    </source>
</evidence>
<dbReference type="EC" id="6.3.2.17" evidence="8"/>
<keyword evidence="15" id="KW-0289">Folate biosynthesis</keyword>
<dbReference type="HOGENOM" id="CLU_015869_1_2_0"/>
<dbReference type="Pfam" id="PF02875">
    <property type="entry name" value="Mur_ligase_C"/>
    <property type="match status" value="1"/>
</dbReference>
<dbReference type="GO" id="GO:0009396">
    <property type="term" value="P:folic acid-containing compound biosynthetic process"/>
    <property type="evidence" value="ECO:0000318"/>
    <property type="project" value="GO_Central"/>
</dbReference>
<dbReference type="GO" id="GO:0004326">
    <property type="term" value="F:tetrahydrofolylpolyglutamate synthase activity"/>
    <property type="evidence" value="ECO:0000318"/>
    <property type="project" value="GO_Central"/>
</dbReference>
<evidence type="ECO:0000256" key="13">
    <source>
        <dbReference type="ARBA" id="ARBA00022840"/>
    </source>
</evidence>
<keyword evidence="27" id="KW-1185">Reference proteome</keyword>
<dbReference type="EnsemblBacteria" id="ACK42040">
    <property type="protein sequence ID" value="ACK42040"/>
    <property type="gene ID" value="Dtur_0758"/>
</dbReference>
<comment type="catalytic activity">
    <reaction evidence="19">
        <text>(6S)-5,6,7,8-tetrahydrofolyl-(gamma-L-Glu)(n) + L-glutamate + ATP = (6S)-5,6,7,8-tetrahydrofolyl-(gamma-L-Glu)(n+1) + ADP + phosphate + H(+)</text>
        <dbReference type="Rhea" id="RHEA:10580"/>
        <dbReference type="Rhea" id="RHEA-COMP:14738"/>
        <dbReference type="Rhea" id="RHEA-COMP:14740"/>
        <dbReference type="ChEBI" id="CHEBI:15378"/>
        <dbReference type="ChEBI" id="CHEBI:29985"/>
        <dbReference type="ChEBI" id="CHEBI:30616"/>
        <dbReference type="ChEBI" id="CHEBI:43474"/>
        <dbReference type="ChEBI" id="CHEBI:141005"/>
        <dbReference type="ChEBI" id="CHEBI:456216"/>
        <dbReference type="EC" id="6.3.2.17"/>
    </reaction>
</comment>
<keyword evidence="13 23" id="KW-0067">ATP-binding</keyword>
<dbReference type="InterPro" id="IPR036615">
    <property type="entry name" value="Mur_ligase_C_dom_sf"/>
</dbReference>
<feature type="domain" description="Mur ligase central" evidence="25">
    <location>
        <begin position="54"/>
        <end position="280"/>
    </location>
</feature>
<dbReference type="SUPFAM" id="SSF53623">
    <property type="entry name" value="MurD-like peptide ligases, catalytic domain"/>
    <property type="match status" value="1"/>
</dbReference>
<dbReference type="PANTHER" id="PTHR11136">
    <property type="entry name" value="FOLYLPOLYGLUTAMATE SYNTHASE-RELATED"/>
    <property type="match status" value="1"/>
</dbReference>
<comment type="catalytic activity">
    <reaction evidence="20">
        <text>10-formyltetrahydrofolyl-(gamma-L-Glu)(n) + L-glutamate + ATP = 10-formyltetrahydrofolyl-(gamma-L-Glu)(n+1) + ADP + phosphate + H(+)</text>
        <dbReference type="Rhea" id="RHEA:51904"/>
        <dbReference type="Rhea" id="RHEA-COMP:13088"/>
        <dbReference type="Rhea" id="RHEA-COMP:14300"/>
        <dbReference type="ChEBI" id="CHEBI:15378"/>
        <dbReference type="ChEBI" id="CHEBI:29985"/>
        <dbReference type="ChEBI" id="CHEBI:30616"/>
        <dbReference type="ChEBI" id="CHEBI:43474"/>
        <dbReference type="ChEBI" id="CHEBI:134413"/>
        <dbReference type="ChEBI" id="CHEBI:456216"/>
        <dbReference type="EC" id="6.3.2.17"/>
    </reaction>
</comment>
<evidence type="ECO:0000256" key="23">
    <source>
        <dbReference type="PIRNR" id="PIRNR001563"/>
    </source>
</evidence>
<dbReference type="InterPro" id="IPR018109">
    <property type="entry name" value="Folylpolyglutamate_synth_CS"/>
</dbReference>
<evidence type="ECO:0000256" key="11">
    <source>
        <dbReference type="ARBA" id="ARBA00022723"/>
    </source>
</evidence>
<keyword evidence="12 23" id="KW-0547">Nucleotide-binding</keyword>
<evidence type="ECO:0000256" key="6">
    <source>
        <dbReference type="ARBA" id="ARBA00011245"/>
    </source>
</evidence>
<dbReference type="PROSITE" id="PS01011">
    <property type="entry name" value="FOLYLPOLYGLU_SYNT_1"/>
    <property type="match status" value="1"/>
</dbReference>
<dbReference type="AlphaFoldDB" id="B8DZV7"/>
<accession>B8DZV7</accession>
<comment type="catalytic activity">
    <reaction evidence="21">
        <text>(6R)-5,10-methylenetetrahydrofolyl-(gamma-L-Glu)(n) + L-glutamate + ATP = (6R)-5,10-methylenetetrahydrofolyl-(gamma-L-Glu)(n+1) + ADP + phosphate + H(+)</text>
        <dbReference type="Rhea" id="RHEA:51912"/>
        <dbReference type="Rhea" id="RHEA-COMP:13257"/>
        <dbReference type="Rhea" id="RHEA-COMP:13258"/>
        <dbReference type="ChEBI" id="CHEBI:15378"/>
        <dbReference type="ChEBI" id="CHEBI:29985"/>
        <dbReference type="ChEBI" id="CHEBI:30616"/>
        <dbReference type="ChEBI" id="CHEBI:43474"/>
        <dbReference type="ChEBI" id="CHEBI:136572"/>
        <dbReference type="ChEBI" id="CHEBI:456216"/>
        <dbReference type="EC" id="6.3.2.17"/>
    </reaction>
</comment>
<keyword evidence="11" id="KW-0479">Metal-binding</keyword>
<dbReference type="PROSITE" id="PS01012">
    <property type="entry name" value="FOLYLPOLYGLU_SYNT_2"/>
    <property type="match status" value="1"/>
</dbReference>
<evidence type="ECO:0000256" key="4">
    <source>
        <dbReference type="ARBA" id="ARBA00005150"/>
    </source>
</evidence>
<dbReference type="GO" id="GO:0005524">
    <property type="term" value="F:ATP binding"/>
    <property type="evidence" value="ECO:0007669"/>
    <property type="project" value="UniProtKB-KW"/>
</dbReference>
<gene>
    <name evidence="26" type="ordered locus">Dtur_0758</name>
</gene>
<reference evidence="27" key="1">
    <citation type="journal article" date="2016" name="Front. Microbiol.">
        <title>The complete genome sequence of hyperthermophile Dictyoglomus turgidum DSM 6724 reveals a specialized carbohydrate fermentor.</title>
        <authorList>
            <person name="Brumm P.J."/>
            <person name="Gowda K."/>
            <person name="Robb F.T."/>
            <person name="Mead D.A."/>
        </authorList>
    </citation>
    <scope>NUCLEOTIDE SEQUENCE [LARGE SCALE GENOMIC DNA]</scope>
    <source>
        <strain evidence="27">DSM 6724 / Z-1310</strain>
    </source>
</reference>
<evidence type="ECO:0000313" key="27">
    <source>
        <dbReference type="Proteomes" id="UP000007719"/>
    </source>
</evidence>
<dbReference type="KEGG" id="dtu:Dtur_0758"/>
<dbReference type="InterPro" id="IPR013221">
    <property type="entry name" value="Mur_ligase_cen"/>
</dbReference>
<evidence type="ECO:0000256" key="10">
    <source>
        <dbReference type="ARBA" id="ARBA00022598"/>
    </source>
</evidence>
<dbReference type="EMBL" id="CP001251">
    <property type="protein sequence ID" value="ACK42040.1"/>
    <property type="molecule type" value="Genomic_DNA"/>
</dbReference>
<dbReference type="GO" id="GO:0046872">
    <property type="term" value="F:metal ion binding"/>
    <property type="evidence" value="ECO:0007669"/>
    <property type="project" value="UniProtKB-KW"/>
</dbReference>
<evidence type="ECO:0000256" key="21">
    <source>
        <dbReference type="ARBA" id="ARBA00049035"/>
    </source>
</evidence>
<dbReference type="PATRIC" id="fig|515635.4.peg.796"/>
<dbReference type="Pfam" id="PF08245">
    <property type="entry name" value="Mur_ligase_M"/>
    <property type="match status" value="1"/>
</dbReference>
<comment type="pathway">
    <text evidence="3">Cofactor biosynthesis; tetrahydrofolate biosynthesis; 7,8-dihydrofolate from 2-amino-4-hydroxy-6-hydroxymethyl-7,8-dihydropteridine diphosphate and 4-aminobenzoate: step 2/2.</text>
</comment>
<evidence type="ECO:0000259" key="24">
    <source>
        <dbReference type="Pfam" id="PF02875"/>
    </source>
</evidence>
<evidence type="ECO:0000256" key="12">
    <source>
        <dbReference type="ARBA" id="ARBA00022741"/>
    </source>
</evidence>
<dbReference type="PIRSF" id="PIRSF001563">
    <property type="entry name" value="Folylpolyglu_synth"/>
    <property type="match status" value="1"/>
</dbReference>
<evidence type="ECO:0000256" key="2">
    <source>
        <dbReference type="ARBA" id="ARBA00002714"/>
    </source>
</evidence>
<organism evidence="26 27">
    <name type="scientific">Dictyoglomus turgidum (strain DSM 6724 / Z-1310)</name>
    <dbReference type="NCBI Taxonomy" id="515635"/>
    <lineage>
        <taxon>Bacteria</taxon>
        <taxon>Pseudomonadati</taxon>
        <taxon>Dictyoglomota</taxon>
        <taxon>Dictyoglomia</taxon>
        <taxon>Dictyoglomales</taxon>
        <taxon>Dictyoglomaceae</taxon>
        <taxon>Dictyoglomus</taxon>
    </lineage>
</organism>
<evidence type="ECO:0000256" key="7">
    <source>
        <dbReference type="ARBA" id="ARBA00013023"/>
    </source>
</evidence>
<dbReference type="SUPFAM" id="SSF53244">
    <property type="entry name" value="MurD-like peptide ligases, peptide-binding domain"/>
    <property type="match status" value="1"/>
</dbReference>
<evidence type="ECO:0000313" key="26">
    <source>
        <dbReference type="EMBL" id="ACK42040.1"/>
    </source>
</evidence>
<sequence length="443" mass="50807">MSYFERLNYLNSFINYEKRLDNITYEEKKFYLERMRYLLKLMGNPQDNLQAFHVAGTKGKGSTSAMIFSILKEAGYKVGLYTSPHLQSIRERISTHKGFISQEEFIDLIDYAKPYIEEAKKHPIFGPPTFFEVLTALAFLYFYIKKLDYVVIEVGLGGRLDATNVINPLVSIITPIGFDHMHILGNTIEKIAFEKAGIIKEGKFVISSIQKEEAEKVIAKVAKERNAIYYKIDNLFKWERKDFSLNGQRFLLSGKDINEEFFIPLLGEHQIVNAITAFGAIYLLRDKLSIDYETVREGFKKVQWMGRFQIVSKSPLTIIDGAHNVESAIALRDTLKNYVNFNRLFLICGLMKDKDAEGFLKILNPLVYSYNFVPLSSHRTRSPEELGNIVKSFNADANINLHTNFYEAINFVKKEASPEDLILITGSLYLAGEALNYFYGNLD</sequence>
<dbReference type="InParanoid" id="B8DZV7"/>
<evidence type="ECO:0000256" key="3">
    <source>
        <dbReference type="ARBA" id="ARBA00004799"/>
    </source>
</evidence>
<dbReference type="GO" id="GO:0005737">
    <property type="term" value="C:cytoplasm"/>
    <property type="evidence" value="ECO:0000318"/>
    <property type="project" value="GO_Central"/>
</dbReference>
<evidence type="ECO:0000256" key="5">
    <source>
        <dbReference type="ARBA" id="ARBA00008276"/>
    </source>
</evidence>
<protein>
    <recommendedName>
        <fullName evidence="9">Dihydrofolate synthase/folylpolyglutamate synthase</fullName>
        <ecNumber evidence="7">6.3.2.12</ecNumber>
        <ecNumber evidence="8">6.3.2.17</ecNumber>
    </recommendedName>
    <alternativeName>
        <fullName evidence="18">Folylpoly-gamma-glutamate synthetase-dihydrofolate synthetase</fullName>
    </alternativeName>
    <alternativeName>
        <fullName evidence="16">Folylpolyglutamate synthetase</fullName>
    </alternativeName>
    <alternativeName>
        <fullName evidence="17">Tetrahydrofolylpolyglutamate synthase</fullName>
    </alternativeName>
</protein>
<feature type="domain" description="Mur ligase C-terminal" evidence="24">
    <location>
        <begin position="306"/>
        <end position="427"/>
    </location>
</feature>
<dbReference type="Gene3D" id="3.90.190.20">
    <property type="entry name" value="Mur ligase, C-terminal domain"/>
    <property type="match status" value="1"/>
</dbReference>
<evidence type="ECO:0000256" key="8">
    <source>
        <dbReference type="ARBA" id="ARBA00013025"/>
    </source>
</evidence>
<name>B8DZV7_DICTD</name>
<dbReference type="InterPro" id="IPR004101">
    <property type="entry name" value="Mur_ligase_C"/>
</dbReference>
<evidence type="ECO:0000256" key="1">
    <source>
        <dbReference type="ARBA" id="ARBA00001946"/>
    </source>
</evidence>
<dbReference type="GO" id="GO:0046656">
    <property type="term" value="P:folic acid biosynthetic process"/>
    <property type="evidence" value="ECO:0007669"/>
    <property type="project" value="UniProtKB-KW"/>
</dbReference>
<keyword evidence="10 23" id="KW-0436">Ligase</keyword>
<comment type="similarity">
    <text evidence="5 23">Belongs to the folylpolyglutamate synthase family.</text>
</comment>
<keyword evidence="14" id="KW-0460">Magnesium</keyword>
<dbReference type="InterPro" id="IPR001645">
    <property type="entry name" value="Folylpolyglutamate_synth"/>
</dbReference>
<dbReference type="STRING" id="515635.Dtur_0758"/>
<evidence type="ECO:0000256" key="15">
    <source>
        <dbReference type="ARBA" id="ARBA00022909"/>
    </source>
</evidence>
<dbReference type="RefSeq" id="WP_012583125.1">
    <property type="nucleotide sequence ID" value="NC_011661.1"/>
</dbReference>
<evidence type="ECO:0000256" key="9">
    <source>
        <dbReference type="ARBA" id="ARBA00019357"/>
    </source>
</evidence>
<dbReference type="NCBIfam" id="TIGR01499">
    <property type="entry name" value="folC"/>
    <property type="match status" value="1"/>
</dbReference>